<feature type="transmembrane region" description="Helical" evidence="8">
    <location>
        <begin position="170"/>
        <end position="192"/>
    </location>
</feature>
<dbReference type="STRING" id="1121477.SAMN02745223_02755"/>
<evidence type="ECO:0000256" key="7">
    <source>
        <dbReference type="ARBA" id="ARBA00023136"/>
    </source>
</evidence>
<evidence type="ECO:0000256" key="8">
    <source>
        <dbReference type="SAM" id="Phobius"/>
    </source>
</evidence>
<sequence>MSEASASPLARQNPGFAVPFPLVIAGLAFALVLSVTIAVLMGPVPLPASMVWQVAFARIFGGEGEWSAAQGNIVWMIRFPRVLLAMFVGGGLAAVGVTMQAVVRNPLADPYILGVSSGASVGAVLVLGLGWFAFAGAFAVSAGAFTGAIVAFAIVFVVAQAGGQMSPLRLVLAGMACSYTLSGLTSLLVLTSDNRELARQAMEWLLGSLAGAHWNDLGLPAAALAIGTIYLVLNARALNALLMGDETAATLGIDVARTRRHLFVVVSLVTGVMVAVSGAIGFVGLVVPHAVRMVVGTDHRRVLPVAVLSGAILLIWVDVIARMAFAPVELPVGVITALLGGPFFIWMLATQRWKKGEGA</sequence>
<dbReference type="GO" id="GO:0022857">
    <property type="term" value="F:transmembrane transporter activity"/>
    <property type="evidence" value="ECO:0007669"/>
    <property type="project" value="InterPro"/>
</dbReference>
<evidence type="ECO:0000313" key="9">
    <source>
        <dbReference type="EMBL" id="KKB82820.1"/>
    </source>
</evidence>
<dbReference type="OrthoDB" id="9811975at2"/>
<keyword evidence="4" id="KW-1003">Cell membrane</keyword>
<proteinExistence type="inferred from homology"/>
<dbReference type="CDD" id="cd06550">
    <property type="entry name" value="TM_ABC_iron-siderophores_like"/>
    <property type="match status" value="1"/>
</dbReference>
<dbReference type="AlphaFoldDB" id="A0A0F5LKL7"/>
<evidence type="ECO:0000256" key="3">
    <source>
        <dbReference type="ARBA" id="ARBA00022448"/>
    </source>
</evidence>
<dbReference type="FunFam" id="1.10.3470.10:FF:000001">
    <property type="entry name" value="Vitamin B12 ABC transporter permease BtuC"/>
    <property type="match status" value="1"/>
</dbReference>
<feature type="transmembrane region" description="Helical" evidence="8">
    <location>
        <begin position="82"/>
        <end position="103"/>
    </location>
</feature>
<dbReference type="Proteomes" id="UP000033608">
    <property type="component" value="Unassembled WGS sequence"/>
</dbReference>
<evidence type="ECO:0000313" key="11">
    <source>
        <dbReference type="Proteomes" id="UP000033608"/>
    </source>
</evidence>
<accession>A0A0F5LKL7</accession>
<evidence type="ECO:0000313" key="12">
    <source>
        <dbReference type="Proteomes" id="UP000184533"/>
    </source>
</evidence>
<dbReference type="Proteomes" id="UP000184533">
    <property type="component" value="Unassembled WGS sequence"/>
</dbReference>
<dbReference type="Pfam" id="PF01032">
    <property type="entry name" value="FecCD"/>
    <property type="match status" value="1"/>
</dbReference>
<evidence type="ECO:0000256" key="6">
    <source>
        <dbReference type="ARBA" id="ARBA00022989"/>
    </source>
</evidence>
<feature type="transmembrane region" description="Helical" evidence="8">
    <location>
        <begin position="110"/>
        <end position="132"/>
    </location>
</feature>
<keyword evidence="11" id="KW-1185">Reference proteome</keyword>
<feature type="transmembrane region" description="Helical" evidence="8">
    <location>
        <begin position="328"/>
        <end position="349"/>
    </location>
</feature>
<organism evidence="9 11">
    <name type="scientific">Devosia limi DSM 17137</name>
    <dbReference type="NCBI Taxonomy" id="1121477"/>
    <lineage>
        <taxon>Bacteria</taxon>
        <taxon>Pseudomonadati</taxon>
        <taxon>Pseudomonadota</taxon>
        <taxon>Alphaproteobacteria</taxon>
        <taxon>Hyphomicrobiales</taxon>
        <taxon>Devosiaceae</taxon>
        <taxon>Devosia</taxon>
    </lineage>
</organism>
<protein>
    <submittedName>
        <fullName evidence="9">ABC transporter permease</fullName>
    </submittedName>
    <submittedName>
        <fullName evidence="10">Iron complex transport system permease protein</fullName>
    </submittedName>
</protein>
<keyword evidence="7 8" id="KW-0472">Membrane</keyword>
<feature type="transmembrane region" description="Helical" evidence="8">
    <location>
        <begin position="302"/>
        <end position="321"/>
    </location>
</feature>
<evidence type="ECO:0000256" key="4">
    <source>
        <dbReference type="ARBA" id="ARBA00022475"/>
    </source>
</evidence>
<evidence type="ECO:0000256" key="1">
    <source>
        <dbReference type="ARBA" id="ARBA00004651"/>
    </source>
</evidence>
<dbReference type="GO" id="GO:0005886">
    <property type="term" value="C:plasma membrane"/>
    <property type="evidence" value="ECO:0007669"/>
    <property type="project" value="UniProtKB-SubCell"/>
</dbReference>
<feature type="transmembrane region" description="Helical" evidence="8">
    <location>
        <begin position="212"/>
        <end position="233"/>
    </location>
</feature>
<dbReference type="RefSeq" id="WP_046136033.1">
    <property type="nucleotide sequence ID" value="NZ_FQVC01000008.1"/>
</dbReference>
<dbReference type="GO" id="GO:0033214">
    <property type="term" value="P:siderophore-iron import into cell"/>
    <property type="evidence" value="ECO:0007669"/>
    <property type="project" value="TreeGrafter"/>
</dbReference>
<feature type="transmembrane region" description="Helical" evidence="8">
    <location>
        <begin position="20"/>
        <end position="42"/>
    </location>
</feature>
<evidence type="ECO:0000256" key="2">
    <source>
        <dbReference type="ARBA" id="ARBA00007935"/>
    </source>
</evidence>
<dbReference type="EMBL" id="LAJF01000091">
    <property type="protein sequence ID" value="KKB82820.1"/>
    <property type="molecule type" value="Genomic_DNA"/>
</dbReference>
<keyword evidence="6 8" id="KW-1133">Transmembrane helix</keyword>
<comment type="similarity">
    <text evidence="2">Belongs to the binding-protein-dependent transport system permease family. FecCD subfamily.</text>
</comment>
<evidence type="ECO:0000256" key="5">
    <source>
        <dbReference type="ARBA" id="ARBA00022692"/>
    </source>
</evidence>
<gene>
    <name evidence="10" type="ORF">SAMN02745223_02755</name>
    <name evidence="9" type="ORF">VW29_14755</name>
</gene>
<reference evidence="9 11" key="1">
    <citation type="submission" date="2015-03" db="EMBL/GenBank/DDBJ databases">
        <authorList>
            <person name="Hassan Y.I."/>
            <person name="Lepp D."/>
            <person name="Zhou T."/>
        </authorList>
    </citation>
    <scope>NUCLEOTIDE SEQUENCE [LARGE SCALE GENOMIC DNA]</scope>
    <source>
        <strain evidence="9 11">DSM 17137</strain>
    </source>
</reference>
<feature type="transmembrane region" description="Helical" evidence="8">
    <location>
        <begin position="262"/>
        <end position="290"/>
    </location>
</feature>
<keyword evidence="3" id="KW-0813">Transport</keyword>
<dbReference type="PANTHER" id="PTHR30472">
    <property type="entry name" value="FERRIC ENTEROBACTIN TRANSPORT SYSTEM PERMEASE PROTEIN"/>
    <property type="match status" value="1"/>
</dbReference>
<keyword evidence="5 8" id="KW-0812">Transmembrane</keyword>
<dbReference type="SUPFAM" id="SSF81345">
    <property type="entry name" value="ABC transporter involved in vitamin B12 uptake, BtuC"/>
    <property type="match status" value="1"/>
</dbReference>
<dbReference type="Gene3D" id="1.10.3470.10">
    <property type="entry name" value="ABC transporter involved in vitamin B12 uptake, BtuC"/>
    <property type="match status" value="1"/>
</dbReference>
<dbReference type="EMBL" id="FQVC01000008">
    <property type="protein sequence ID" value="SHF48380.1"/>
    <property type="molecule type" value="Genomic_DNA"/>
</dbReference>
<dbReference type="InterPro" id="IPR037294">
    <property type="entry name" value="ABC_BtuC-like"/>
</dbReference>
<dbReference type="PANTHER" id="PTHR30472:SF67">
    <property type="entry name" value="PERMEASE OF ABC TRANSPORTER-RELATED"/>
    <property type="match status" value="1"/>
</dbReference>
<comment type="subcellular location">
    <subcellularLocation>
        <location evidence="1">Cell membrane</location>
        <topology evidence="1">Multi-pass membrane protein</topology>
    </subcellularLocation>
</comment>
<dbReference type="InterPro" id="IPR000522">
    <property type="entry name" value="ABC_transptr_permease_BtuC"/>
</dbReference>
<feature type="transmembrane region" description="Helical" evidence="8">
    <location>
        <begin position="138"/>
        <end position="158"/>
    </location>
</feature>
<reference evidence="10 12" key="2">
    <citation type="submission" date="2016-11" db="EMBL/GenBank/DDBJ databases">
        <authorList>
            <person name="Jaros S."/>
            <person name="Januszkiewicz K."/>
            <person name="Wedrychowicz H."/>
        </authorList>
    </citation>
    <scope>NUCLEOTIDE SEQUENCE [LARGE SCALE GENOMIC DNA]</scope>
    <source>
        <strain evidence="10 12">DSM 17137</strain>
    </source>
</reference>
<name>A0A0F5LKL7_9HYPH</name>
<evidence type="ECO:0000313" key="10">
    <source>
        <dbReference type="EMBL" id="SHF48380.1"/>
    </source>
</evidence>
<dbReference type="PATRIC" id="fig|1121477.3.peg.4122"/>